<keyword evidence="2" id="KW-0143">Chaperone</keyword>
<dbReference type="GO" id="GO:0006457">
    <property type="term" value="P:protein folding"/>
    <property type="evidence" value="ECO:0007669"/>
    <property type="project" value="InterPro"/>
</dbReference>
<dbReference type="EMBL" id="CP014244">
    <property type="protein sequence ID" value="AMD20739.1"/>
    <property type="molecule type" value="Genomic_DNA"/>
</dbReference>
<dbReference type="OrthoDB" id="29646at2759"/>
<comment type="similarity">
    <text evidence="1">Belongs to the prefoldin subunit beta family.</text>
</comment>
<dbReference type="InterPro" id="IPR027235">
    <property type="entry name" value="PFD2"/>
</dbReference>
<keyword evidence="4" id="KW-1185">Reference proteome</keyword>
<dbReference type="STRING" id="45286.A0A0X8HSQ5"/>
<dbReference type="GO" id="GO:0051082">
    <property type="term" value="F:unfolded protein binding"/>
    <property type="evidence" value="ECO:0007669"/>
    <property type="project" value="InterPro"/>
</dbReference>
<dbReference type="CDD" id="cd23163">
    <property type="entry name" value="Prefoldin_2"/>
    <property type="match status" value="1"/>
</dbReference>
<evidence type="ECO:0000313" key="4">
    <source>
        <dbReference type="Proteomes" id="UP000243052"/>
    </source>
</evidence>
<name>A0A0X8HSQ5_9SACH</name>
<proteinExistence type="inferred from homology"/>
<dbReference type="GO" id="GO:0016272">
    <property type="term" value="C:prefoldin complex"/>
    <property type="evidence" value="ECO:0007669"/>
    <property type="project" value="InterPro"/>
</dbReference>
<dbReference type="InterPro" id="IPR002777">
    <property type="entry name" value="PFD_beta-like"/>
</dbReference>
<gene>
    <name evidence="3" type="ORF">AW171_hschr42646</name>
</gene>
<dbReference type="GeneID" id="28723999"/>
<dbReference type="PANTHER" id="PTHR13303">
    <property type="entry name" value="PREFOLDIN SUBUNIT 2"/>
    <property type="match status" value="1"/>
</dbReference>
<evidence type="ECO:0000313" key="3">
    <source>
        <dbReference type="EMBL" id="AMD20739.1"/>
    </source>
</evidence>
<protein>
    <submittedName>
        <fullName evidence="3">HDL005Wp</fullName>
    </submittedName>
</protein>
<reference evidence="3 4" key="1">
    <citation type="submission" date="2016-01" db="EMBL/GenBank/DDBJ databases">
        <title>Genome sequence of the yeast Holleya sinecauda.</title>
        <authorList>
            <person name="Dietrich F.S."/>
        </authorList>
    </citation>
    <scope>NUCLEOTIDE SEQUENCE [LARGE SCALE GENOMIC DNA]</scope>
    <source>
        <strain evidence="3 4">ATCC 58844</strain>
    </source>
</reference>
<dbReference type="RefSeq" id="XP_017987735.1">
    <property type="nucleotide sequence ID" value="XM_018131687.1"/>
</dbReference>
<dbReference type="AlphaFoldDB" id="A0A0X8HSQ5"/>
<evidence type="ECO:0000256" key="1">
    <source>
        <dbReference type="ARBA" id="ARBA00008045"/>
    </source>
</evidence>
<dbReference type="InterPro" id="IPR009053">
    <property type="entry name" value="Prefoldin"/>
</dbReference>
<organism evidence="3 4">
    <name type="scientific">Eremothecium sinecaudum</name>
    <dbReference type="NCBI Taxonomy" id="45286"/>
    <lineage>
        <taxon>Eukaryota</taxon>
        <taxon>Fungi</taxon>
        <taxon>Dikarya</taxon>
        <taxon>Ascomycota</taxon>
        <taxon>Saccharomycotina</taxon>
        <taxon>Saccharomycetes</taxon>
        <taxon>Saccharomycetales</taxon>
        <taxon>Saccharomycetaceae</taxon>
        <taxon>Eremothecium</taxon>
    </lineage>
</organism>
<accession>A0A0X8HSQ5</accession>
<evidence type="ECO:0000256" key="2">
    <source>
        <dbReference type="ARBA" id="ARBA00023186"/>
    </source>
</evidence>
<dbReference type="Proteomes" id="UP000243052">
    <property type="component" value="Chromosome iv"/>
</dbReference>
<dbReference type="SUPFAM" id="SSF46579">
    <property type="entry name" value="Prefoldin"/>
    <property type="match status" value="1"/>
</dbReference>
<dbReference type="Pfam" id="PF01920">
    <property type="entry name" value="Prefoldin_2"/>
    <property type="match status" value="1"/>
</dbReference>
<dbReference type="Gene3D" id="1.10.287.370">
    <property type="match status" value="1"/>
</dbReference>
<sequence length="113" mass="12980">MSVEQRSNVLQVKYNEYKQTLGALQSKIIELGNDKDEHELVLVTLRKTDDSRKCYRMVGGTLVETNVKTTIPILETKLSNITSAVSNLKKELIKTAEEFEKWKKVNKIQVIKQ</sequence>